<dbReference type="RefSeq" id="WP_264714717.1">
    <property type="nucleotide sequence ID" value="NZ_JAPDNT010000014.1"/>
</dbReference>
<feature type="transmembrane region" description="Helical" evidence="1">
    <location>
        <begin position="103"/>
        <end position="121"/>
    </location>
</feature>
<keyword evidence="1" id="KW-1133">Transmembrane helix</keyword>
<organism evidence="2 3">
    <name type="scientific">Limobrevibacterium gyesilva</name>
    <dbReference type="NCBI Taxonomy" id="2991712"/>
    <lineage>
        <taxon>Bacteria</taxon>
        <taxon>Pseudomonadati</taxon>
        <taxon>Pseudomonadota</taxon>
        <taxon>Alphaproteobacteria</taxon>
        <taxon>Acetobacterales</taxon>
        <taxon>Acetobacteraceae</taxon>
        <taxon>Limobrevibacterium</taxon>
    </lineage>
</organism>
<keyword evidence="1" id="KW-0472">Membrane</keyword>
<evidence type="ECO:0000256" key="1">
    <source>
        <dbReference type="SAM" id="Phobius"/>
    </source>
</evidence>
<dbReference type="AlphaFoldDB" id="A0AA42CIJ6"/>
<comment type="caution">
    <text evidence="2">The sequence shown here is derived from an EMBL/GenBank/DDBJ whole genome shotgun (WGS) entry which is preliminary data.</text>
</comment>
<dbReference type="Proteomes" id="UP001165679">
    <property type="component" value="Unassembled WGS sequence"/>
</dbReference>
<evidence type="ECO:0000313" key="2">
    <source>
        <dbReference type="EMBL" id="MCW3475982.1"/>
    </source>
</evidence>
<protein>
    <submittedName>
        <fullName evidence="2">Uncharacterized protein</fullName>
    </submittedName>
</protein>
<accession>A0AA42CIJ6</accession>
<evidence type="ECO:0000313" key="3">
    <source>
        <dbReference type="Proteomes" id="UP001165679"/>
    </source>
</evidence>
<feature type="transmembrane region" description="Helical" evidence="1">
    <location>
        <begin position="34"/>
        <end position="57"/>
    </location>
</feature>
<dbReference type="EMBL" id="JAPDNT010000014">
    <property type="protein sequence ID" value="MCW3475982.1"/>
    <property type="molecule type" value="Genomic_DNA"/>
</dbReference>
<proteinExistence type="predicted"/>
<reference evidence="2" key="2">
    <citation type="submission" date="2022-10" db="EMBL/GenBank/DDBJ databases">
        <authorList>
            <person name="Trinh H.N."/>
        </authorList>
    </citation>
    <scope>NUCLEOTIDE SEQUENCE</scope>
    <source>
        <strain evidence="2">RN2-1</strain>
    </source>
</reference>
<feature type="transmembrane region" description="Helical" evidence="1">
    <location>
        <begin position="77"/>
        <end position="97"/>
    </location>
</feature>
<sequence>MNGIYGTETITLPVGLLTALATSDLRMAVYGLRALYGVVRFLHLIGMAGFIGMVVILDLRGLGLFPAASLDPIRARLALVLRAAFWLTIATGIALFLYDPLGIGLHSMFLPKLLLVVLGYLHARVVQRHPAIRAVAARRRAAAFASLAVWLLVVGASTWNHVERPVKITAALRASTVGKE</sequence>
<name>A0AA42CIJ6_9PROT</name>
<keyword evidence="3" id="KW-1185">Reference proteome</keyword>
<gene>
    <name evidence="2" type="ORF">OL599_15495</name>
</gene>
<keyword evidence="1" id="KW-0812">Transmembrane</keyword>
<reference evidence="2" key="1">
    <citation type="submission" date="2022-09" db="EMBL/GenBank/DDBJ databases">
        <title>Rhodovastum sp. nov. RN2-1 isolated from soil in Seongnam, South Korea.</title>
        <authorList>
            <person name="Le N.T."/>
        </authorList>
    </citation>
    <scope>NUCLEOTIDE SEQUENCE</scope>
    <source>
        <strain evidence="2">RN2-1</strain>
    </source>
</reference>
<feature type="transmembrane region" description="Helical" evidence="1">
    <location>
        <begin position="141"/>
        <end position="159"/>
    </location>
</feature>